<evidence type="ECO:0000256" key="16">
    <source>
        <dbReference type="SAM" id="Coils"/>
    </source>
</evidence>
<comment type="function">
    <text evidence="1 14">Produces ATP from ADP in the presence of a proton gradient across the membrane.</text>
</comment>
<evidence type="ECO:0000256" key="5">
    <source>
        <dbReference type="ARBA" id="ARBA00022448"/>
    </source>
</evidence>
<evidence type="ECO:0000256" key="8">
    <source>
        <dbReference type="ARBA" id="ARBA00023065"/>
    </source>
</evidence>
<protein>
    <recommendedName>
        <fullName evidence="4 14">ATP synthase epsilon chain</fullName>
    </recommendedName>
    <alternativeName>
        <fullName evidence="13 14">ATP synthase F1 sector epsilon subunit</fullName>
    </alternativeName>
    <alternativeName>
        <fullName evidence="12 14">F-ATPase epsilon subunit</fullName>
    </alternativeName>
</protein>
<dbReference type="GO" id="GO:0005886">
    <property type="term" value="C:plasma membrane"/>
    <property type="evidence" value="ECO:0007669"/>
    <property type="project" value="UniProtKB-SubCell"/>
</dbReference>
<feature type="domain" description="ATP synthase epsilon subunit C-terminal" evidence="17">
    <location>
        <begin position="87"/>
        <end position="131"/>
    </location>
</feature>
<dbReference type="GO" id="GO:0045259">
    <property type="term" value="C:proton-transporting ATP synthase complex"/>
    <property type="evidence" value="ECO:0007669"/>
    <property type="project" value="UniProtKB-KW"/>
</dbReference>
<comment type="similarity">
    <text evidence="3 14 15">Belongs to the ATPase epsilon chain family.</text>
</comment>
<dbReference type="Proteomes" id="UP000179524">
    <property type="component" value="Unassembled WGS sequence"/>
</dbReference>
<dbReference type="CDD" id="cd12152">
    <property type="entry name" value="F1-ATPase_delta"/>
    <property type="match status" value="1"/>
</dbReference>
<dbReference type="PANTHER" id="PTHR13822:SF10">
    <property type="entry name" value="ATP SYNTHASE EPSILON CHAIN, CHLOROPLASTIC"/>
    <property type="match status" value="1"/>
</dbReference>
<dbReference type="Pfam" id="PF00401">
    <property type="entry name" value="ATP-synt_DE"/>
    <property type="match status" value="1"/>
</dbReference>
<evidence type="ECO:0000256" key="13">
    <source>
        <dbReference type="ARBA" id="ARBA00031795"/>
    </source>
</evidence>
<feature type="coiled-coil region" evidence="16">
    <location>
        <begin position="90"/>
        <end position="134"/>
    </location>
</feature>
<comment type="caution">
    <text evidence="19">The sequence shown here is derived from an EMBL/GenBank/DDBJ whole genome shotgun (WGS) entry which is preliminary data.</text>
</comment>
<evidence type="ECO:0000259" key="17">
    <source>
        <dbReference type="Pfam" id="PF00401"/>
    </source>
</evidence>
<keyword evidence="16" id="KW-0175">Coiled coil</keyword>
<evidence type="ECO:0000256" key="6">
    <source>
        <dbReference type="ARBA" id="ARBA00022475"/>
    </source>
</evidence>
<keyword evidence="8 14" id="KW-0406">Ion transport</keyword>
<name>A0A1S2LH72_9BACI</name>
<dbReference type="InterPro" id="IPR036794">
    <property type="entry name" value="ATP_F1_dsu/esu_C_sf"/>
</dbReference>
<dbReference type="NCBIfam" id="NF009980">
    <property type="entry name" value="PRK13446.1"/>
    <property type="match status" value="1"/>
</dbReference>
<sequence>MKTMNVSVVTPDGKVFDGDVEMVSVKTMNGGLGILPNHIPLVTPLTIGAVRIKRNSEIILVAITGGLMEVRGDQVSILAETAELPSDIDVSRARAAKERAERRLQEAKLDDIDFKRAEMALKRAINRLEVADRK</sequence>
<dbReference type="Gene3D" id="2.60.15.10">
    <property type="entry name" value="F0F1 ATP synthase delta/epsilon subunit, N-terminal"/>
    <property type="match status" value="1"/>
</dbReference>
<dbReference type="FunFam" id="2.60.15.10:FF:000001">
    <property type="entry name" value="ATP synthase epsilon chain"/>
    <property type="match status" value="1"/>
</dbReference>
<comment type="subunit">
    <text evidence="14 15">F-type ATPases have 2 components, CF(1) - the catalytic core - and CF(0) - the membrane proton channel. CF(1) has five subunits: alpha(3), beta(3), gamma(1), delta(1), epsilon(1). CF(0) has three main subunits: a, b and c.</text>
</comment>
<comment type="subcellular location">
    <subcellularLocation>
        <location evidence="2 14">Cell membrane</location>
        <topology evidence="2 14">Peripheral membrane protein</topology>
    </subcellularLocation>
</comment>
<evidence type="ECO:0000256" key="1">
    <source>
        <dbReference type="ARBA" id="ARBA00003543"/>
    </source>
</evidence>
<evidence type="ECO:0000259" key="18">
    <source>
        <dbReference type="Pfam" id="PF02823"/>
    </source>
</evidence>
<evidence type="ECO:0000256" key="3">
    <source>
        <dbReference type="ARBA" id="ARBA00005712"/>
    </source>
</evidence>
<dbReference type="Gene3D" id="1.20.5.440">
    <property type="entry name" value="ATP synthase delta/epsilon subunit, C-terminal domain"/>
    <property type="match status" value="1"/>
</dbReference>
<reference evidence="19 20" key="1">
    <citation type="submission" date="2016-10" db="EMBL/GenBank/DDBJ databases">
        <title>Draft genome sequences of four alkaliphilic bacteria belonging to the Anaerobacillus genus.</title>
        <authorList>
            <person name="Bassil N.M."/>
            <person name="Lloyd J.R."/>
        </authorList>
    </citation>
    <scope>NUCLEOTIDE SEQUENCE [LARGE SCALE GENOMIC DNA]</scope>
    <source>
        <strain evidence="19 20">DSM 18345</strain>
    </source>
</reference>
<dbReference type="InterPro" id="IPR020546">
    <property type="entry name" value="ATP_synth_F1_dsu/esu_N"/>
</dbReference>
<proteinExistence type="inferred from homology"/>
<evidence type="ECO:0000313" key="20">
    <source>
        <dbReference type="Proteomes" id="UP000179524"/>
    </source>
</evidence>
<evidence type="ECO:0000256" key="4">
    <source>
        <dbReference type="ARBA" id="ARBA00014480"/>
    </source>
</evidence>
<evidence type="ECO:0000313" key="19">
    <source>
        <dbReference type="EMBL" id="OIJ11741.1"/>
    </source>
</evidence>
<dbReference type="PANTHER" id="PTHR13822">
    <property type="entry name" value="ATP SYNTHASE DELTA/EPSILON CHAIN"/>
    <property type="match status" value="1"/>
</dbReference>
<evidence type="ECO:0000256" key="14">
    <source>
        <dbReference type="HAMAP-Rule" id="MF_00530"/>
    </source>
</evidence>
<dbReference type="Pfam" id="PF02823">
    <property type="entry name" value="ATP-synt_DE_N"/>
    <property type="match status" value="1"/>
</dbReference>
<dbReference type="GO" id="GO:0046933">
    <property type="term" value="F:proton-transporting ATP synthase activity, rotational mechanism"/>
    <property type="evidence" value="ECO:0007669"/>
    <property type="project" value="UniProtKB-UniRule"/>
</dbReference>
<keyword evidence="20" id="KW-1185">Reference proteome</keyword>
<dbReference type="FunFam" id="1.20.5.440:FF:000001">
    <property type="entry name" value="ATP synthase epsilon chain"/>
    <property type="match status" value="1"/>
</dbReference>
<dbReference type="SUPFAM" id="SSF46604">
    <property type="entry name" value="Epsilon subunit of F1F0-ATP synthase C-terminal domain"/>
    <property type="match status" value="1"/>
</dbReference>
<dbReference type="InterPro" id="IPR001469">
    <property type="entry name" value="ATP_synth_F1_dsu/esu"/>
</dbReference>
<evidence type="ECO:0000256" key="15">
    <source>
        <dbReference type="RuleBase" id="RU003656"/>
    </source>
</evidence>
<accession>A0A1S2LH72</accession>
<evidence type="ECO:0000256" key="9">
    <source>
        <dbReference type="ARBA" id="ARBA00023136"/>
    </source>
</evidence>
<dbReference type="RefSeq" id="WP_071310420.1">
    <property type="nucleotide sequence ID" value="NZ_MLQR01000036.1"/>
</dbReference>
<feature type="domain" description="ATP synthase F1 complex delta/epsilon subunit N-terminal" evidence="18">
    <location>
        <begin position="4"/>
        <end position="82"/>
    </location>
</feature>
<evidence type="ECO:0000256" key="11">
    <source>
        <dbReference type="ARBA" id="ARBA00023310"/>
    </source>
</evidence>
<gene>
    <name evidence="14" type="primary">atpC</name>
    <name evidence="19" type="ORF">BKP37_14955</name>
</gene>
<keyword evidence="6 14" id="KW-1003">Cell membrane</keyword>
<dbReference type="EMBL" id="MLQR01000036">
    <property type="protein sequence ID" value="OIJ11741.1"/>
    <property type="molecule type" value="Genomic_DNA"/>
</dbReference>
<dbReference type="AlphaFoldDB" id="A0A1S2LH72"/>
<keyword evidence="5 14" id="KW-0813">Transport</keyword>
<evidence type="ECO:0000256" key="7">
    <source>
        <dbReference type="ARBA" id="ARBA00022781"/>
    </source>
</evidence>
<dbReference type="SUPFAM" id="SSF51344">
    <property type="entry name" value="Epsilon subunit of F1F0-ATP synthase N-terminal domain"/>
    <property type="match status" value="1"/>
</dbReference>
<dbReference type="NCBIfam" id="NF001846">
    <property type="entry name" value="PRK00571.1-3"/>
    <property type="match status" value="1"/>
</dbReference>
<dbReference type="InterPro" id="IPR020547">
    <property type="entry name" value="ATP_synth_F1_esu_C"/>
</dbReference>
<organism evidence="19 20">
    <name type="scientific">Anaerobacillus alkalilacustris</name>
    <dbReference type="NCBI Taxonomy" id="393763"/>
    <lineage>
        <taxon>Bacteria</taxon>
        <taxon>Bacillati</taxon>
        <taxon>Bacillota</taxon>
        <taxon>Bacilli</taxon>
        <taxon>Bacillales</taxon>
        <taxon>Bacillaceae</taxon>
        <taxon>Anaerobacillus</taxon>
    </lineage>
</organism>
<evidence type="ECO:0000256" key="2">
    <source>
        <dbReference type="ARBA" id="ARBA00004202"/>
    </source>
</evidence>
<keyword evidence="10 14" id="KW-0139">CF(1)</keyword>
<dbReference type="InterPro" id="IPR036771">
    <property type="entry name" value="ATPsynth_dsu/esu_N"/>
</dbReference>
<evidence type="ECO:0000256" key="10">
    <source>
        <dbReference type="ARBA" id="ARBA00023196"/>
    </source>
</evidence>
<keyword evidence="11 14" id="KW-0066">ATP synthesis</keyword>
<keyword evidence="9 14" id="KW-0472">Membrane</keyword>
<dbReference type="NCBIfam" id="TIGR01216">
    <property type="entry name" value="ATP_synt_epsi"/>
    <property type="match status" value="1"/>
</dbReference>
<evidence type="ECO:0000256" key="12">
    <source>
        <dbReference type="ARBA" id="ARBA00030215"/>
    </source>
</evidence>
<dbReference type="OrthoDB" id="9804110at2"/>
<keyword evidence="7 14" id="KW-0375">Hydrogen ion transport</keyword>
<dbReference type="GO" id="GO:0005524">
    <property type="term" value="F:ATP binding"/>
    <property type="evidence" value="ECO:0007669"/>
    <property type="project" value="UniProtKB-UniRule"/>
</dbReference>
<dbReference type="HAMAP" id="MF_00530">
    <property type="entry name" value="ATP_synth_epsil_bac"/>
    <property type="match status" value="1"/>
</dbReference>